<accession>A0AAU7CJL6</accession>
<proteinExistence type="predicted"/>
<dbReference type="SUPFAM" id="SSF55729">
    <property type="entry name" value="Acyl-CoA N-acyltransferases (Nat)"/>
    <property type="match status" value="1"/>
</dbReference>
<dbReference type="Gene3D" id="3.40.630.30">
    <property type="match status" value="1"/>
</dbReference>
<dbReference type="RefSeq" id="WP_406698011.1">
    <property type="nucleotide sequence ID" value="NZ_CP155447.1"/>
</dbReference>
<organism evidence="2">
    <name type="scientific">Singulisphaera sp. Ch08</name>
    <dbReference type="NCBI Taxonomy" id="3120278"/>
    <lineage>
        <taxon>Bacteria</taxon>
        <taxon>Pseudomonadati</taxon>
        <taxon>Planctomycetota</taxon>
        <taxon>Planctomycetia</taxon>
        <taxon>Isosphaerales</taxon>
        <taxon>Isosphaeraceae</taxon>
        <taxon>Singulisphaera</taxon>
    </lineage>
</organism>
<dbReference type="InterPro" id="IPR000182">
    <property type="entry name" value="GNAT_dom"/>
</dbReference>
<dbReference type="GO" id="GO:0016747">
    <property type="term" value="F:acyltransferase activity, transferring groups other than amino-acyl groups"/>
    <property type="evidence" value="ECO:0007669"/>
    <property type="project" value="InterPro"/>
</dbReference>
<dbReference type="EMBL" id="CP155447">
    <property type="protein sequence ID" value="XBH05203.1"/>
    <property type="molecule type" value="Genomic_DNA"/>
</dbReference>
<dbReference type="CDD" id="cd04301">
    <property type="entry name" value="NAT_SF"/>
    <property type="match status" value="1"/>
</dbReference>
<dbReference type="PROSITE" id="PS51186">
    <property type="entry name" value="GNAT"/>
    <property type="match status" value="1"/>
</dbReference>
<dbReference type="InterPro" id="IPR016181">
    <property type="entry name" value="Acyl_CoA_acyltransferase"/>
</dbReference>
<feature type="domain" description="N-acetyltransferase" evidence="1">
    <location>
        <begin position="121"/>
        <end position="251"/>
    </location>
</feature>
<gene>
    <name evidence="2" type="ORF">V5E97_04055</name>
</gene>
<evidence type="ECO:0000259" key="1">
    <source>
        <dbReference type="PROSITE" id="PS51186"/>
    </source>
</evidence>
<protein>
    <submittedName>
        <fullName evidence="2">GNAT family N-acetyltransferase</fullName>
    </submittedName>
</protein>
<dbReference type="Pfam" id="PF00583">
    <property type="entry name" value="Acetyltransf_1"/>
    <property type="match status" value="1"/>
</dbReference>
<dbReference type="AlphaFoldDB" id="A0AAU7CJL6"/>
<sequence length="251" mass="27990">MSIDVSPGPREETLALRDLYRKEMDCQIIHDSWHGRGWTDSYLLRLDGRIVGYGLVGGIRDQPRETVTEFYVLPAHRGRALPLFRRFVEASRARLIEVQSNDLFATLMLYDCASGIESNVVLFHDAITTSLSIPGAIFREVTEADKEPITRQGLDADSHWLIEIDGAVAATGGLLFHYNIPYGDIYMATAEPLRRRGYSSYLIQELKRVGYEMGKVPAARCNVANAASRATLQKAGMLPCARMLTGVLKPD</sequence>
<name>A0AAU7CJL6_9BACT</name>
<reference evidence="2" key="1">
    <citation type="submission" date="2024-05" db="EMBL/GenBank/DDBJ databases">
        <title>Planctomycetes of the genus Singulisphaera possess chitinolytic capabilities.</title>
        <authorList>
            <person name="Ivanova A."/>
        </authorList>
    </citation>
    <scope>NUCLEOTIDE SEQUENCE</scope>
    <source>
        <strain evidence="2">Ch08T</strain>
    </source>
</reference>
<evidence type="ECO:0000313" key="2">
    <source>
        <dbReference type="EMBL" id="XBH05203.1"/>
    </source>
</evidence>